<accession>A0A167QIJ2</accession>
<sequence>MCIKLLPFYKRLYPYSLLSHAYNVIFFLIISRKSNHEFVAAHLEESTGTDVHMNETTPKHILRSVEKGDRLCILNDMHKKVIPEYSDKKLIICHWAADVTK</sequence>
<gene>
    <name evidence="1" type="ORF">PHYBLDRAFT_162810</name>
</gene>
<dbReference type="RefSeq" id="XP_018297789.1">
    <property type="nucleotide sequence ID" value="XM_018434695.1"/>
</dbReference>
<dbReference type="GeneID" id="28995601"/>
<organism evidence="1 2">
    <name type="scientific">Phycomyces blakesleeanus (strain ATCC 8743b / DSM 1359 / FGSC 10004 / NBRC 33097 / NRRL 1555)</name>
    <dbReference type="NCBI Taxonomy" id="763407"/>
    <lineage>
        <taxon>Eukaryota</taxon>
        <taxon>Fungi</taxon>
        <taxon>Fungi incertae sedis</taxon>
        <taxon>Mucoromycota</taxon>
        <taxon>Mucoromycotina</taxon>
        <taxon>Mucoromycetes</taxon>
        <taxon>Mucorales</taxon>
        <taxon>Phycomycetaceae</taxon>
        <taxon>Phycomyces</taxon>
    </lineage>
</organism>
<proteinExistence type="predicted"/>
<name>A0A167QIJ2_PHYB8</name>
<protein>
    <submittedName>
        <fullName evidence="1">Uncharacterized protein</fullName>
    </submittedName>
</protein>
<reference evidence="2" key="1">
    <citation type="submission" date="2015-06" db="EMBL/GenBank/DDBJ databases">
        <title>Expansion of signal transduction pathways in fungi by whole-genome duplication.</title>
        <authorList>
            <consortium name="DOE Joint Genome Institute"/>
            <person name="Corrochano L.M."/>
            <person name="Kuo A."/>
            <person name="Marcet-Houben M."/>
            <person name="Polaino S."/>
            <person name="Salamov A."/>
            <person name="Villalobos J.M."/>
            <person name="Alvarez M.I."/>
            <person name="Avalos J."/>
            <person name="Benito E.P."/>
            <person name="Benoit I."/>
            <person name="Burger G."/>
            <person name="Camino L.P."/>
            <person name="Canovas D."/>
            <person name="Cerda-Olmedo E."/>
            <person name="Cheng J.-F."/>
            <person name="Dominguez A."/>
            <person name="Elias M."/>
            <person name="Eslava A.P."/>
            <person name="Glaser F."/>
            <person name="Grimwood J."/>
            <person name="Gutierrez G."/>
            <person name="Heitman J."/>
            <person name="Henrissat B."/>
            <person name="Iturriaga E.A."/>
            <person name="Lang B.F."/>
            <person name="Lavin J.L."/>
            <person name="Lee S."/>
            <person name="Li W."/>
            <person name="Lindquist E."/>
            <person name="Lopez-Garcia S."/>
            <person name="Luque E.M."/>
            <person name="Marcos A.T."/>
            <person name="Martin J."/>
            <person name="McCluskey K."/>
            <person name="Medina H.R."/>
            <person name="Miralles-Duran A."/>
            <person name="Miyazaki A."/>
            <person name="Munoz-Torres E."/>
            <person name="Oguiza J.A."/>
            <person name="Ohm R."/>
            <person name="Olmedo M."/>
            <person name="Orejas M."/>
            <person name="Ortiz-Castellanos L."/>
            <person name="Pisabarro A.G."/>
            <person name="Rodriguez-Romero J."/>
            <person name="Ruiz-Herrera J."/>
            <person name="Ruiz-Vazquez R."/>
            <person name="Sanz C."/>
            <person name="Schackwitz W."/>
            <person name="Schmutz J."/>
            <person name="Shahriari M."/>
            <person name="Shelest E."/>
            <person name="Silva-Franco F."/>
            <person name="Soanes D."/>
            <person name="Syed K."/>
            <person name="Tagua V.G."/>
            <person name="Talbot N.J."/>
            <person name="Thon M."/>
            <person name="De vries R.P."/>
            <person name="Wiebenga A."/>
            <person name="Yadav J.S."/>
            <person name="Braun E.L."/>
            <person name="Baker S."/>
            <person name="Garre V."/>
            <person name="Horwitz B."/>
            <person name="Torres-Martinez S."/>
            <person name="Idnurm A."/>
            <person name="Herrera-Estrella A."/>
            <person name="Gabaldon T."/>
            <person name="Grigoriev I.V."/>
        </authorList>
    </citation>
    <scope>NUCLEOTIDE SEQUENCE [LARGE SCALE GENOMIC DNA]</scope>
    <source>
        <strain evidence="2">NRRL 1555(-)</strain>
    </source>
</reference>
<dbReference type="AlphaFoldDB" id="A0A167QIJ2"/>
<dbReference type="InParanoid" id="A0A167QIJ2"/>
<evidence type="ECO:0000313" key="2">
    <source>
        <dbReference type="Proteomes" id="UP000077315"/>
    </source>
</evidence>
<dbReference type="Proteomes" id="UP000077315">
    <property type="component" value="Unassembled WGS sequence"/>
</dbReference>
<dbReference type="VEuPathDB" id="FungiDB:PHYBLDRAFT_162810"/>
<keyword evidence="2" id="KW-1185">Reference proteome</keyword>
<evidence type="ECO:0000313" key="1">
    <source>
        <dbReference type="EMBL" id="OAD79749.1"/>
    </source>
</evidence>
<dbReference type="EMBL" id="KV440972">
    <property type="protein sequence ID" value="OAD79749.1"/>
    <property type="molecule type" value="Genomic_DNA"/>
</dbReference>